<name>A0A8J5X9E6_DIALT</name>
<feature type="region of interest" description="Disordered" evidence="1">
    <location>
        <begin position="306"/>
        <end position="358"/>
    </location>
</feature>
<dbReference type="Proteomes" id="UP000751190">
    <property type="component" value="Unassembled WGS sequence"/>
</dbReference>
<comment type="caution">
    <text evidence="2">The sequence shown here is derived from an EMBL/GenBank/DDBJ whole genome shotgun (WGS) entry which is preliminary data.</text>
</comment>
<proteinExistence type="predicted"/>
<dbReference type="AlphaFoldDB" id="A0A8J5X9E6"/>
<feature type="compositionally biased region" description="Gly residues" evidence="1">
    <location>
        <begin position="177"/>
        <end position="192"/>
    </location>
</feature>
<evidence type="ECO:0000256" key="1">
    <source>
        <dbReference type="SAM" id="MobiDB-lite"/>
    </source>
</evidence>
<dbReference type="EMBL" id="JAGTXO010000037">
    <property type="protein sequence ID" value="KAG8459779.1"/>
    <property type="molecule type" value="Genomic_DNA"/>
</dbReference>
<feature type="region of interest" description="Disordered" evidence="1">
    <location>
        <begin position="177"/>
        <end position="200"/>
    </location>
</feature>
<keyword evidence="3" id="KW-1185">Reference proteome</keyword>
<accession>A0A8J5X9E6</accession>
<dbReference type="OrthoDB" id="10672744at2759"/>
<protein>
    <submittedName>
        <fullName evidence="2">Uncharacterized protein</fullName>
    </submittedName>
</protein>
<dbReference type="OMA" id="ASYSHFA"/>
<sequence>MPALPATWADLGALLQDEVDDLSLYMLPNCDPDGRTDAPRADGGAVRAGCTGGAAGATPEVAACAGATERAPDPWSLDLVICELCERTVLRSAFAAHTAICVETPADDDLLFAFRAQLPAAHSGQQAVGAALGVRKADAAGSGKLKKQKLFPKPNLAATAAAAAAVSAGARGMGGRGAGMGASARGVGGKGGGRGRKDVPLSADVAPALAVGTGRRGGGKPAPKLGRGRGLGGAAGVGATGGATGGAADGVAHAAHAAAAAERAMAAARAAAAPDPHAAERLRRSEGAMLRAQWVSLVSLLKLPPEAPAPLADRDAVRRQLRPRARVVPLPTETAPPPAPASPSPATVARRESATGKA</sequence>
<feature type="compositionally biased region" description="Basic and acidic residues" evidence="1">
    <location>
        <begin position="349"/>
        <end position="358"/>
    </location>
</feature>
<evidence type="ECO:0000313" key="2">
    <source>
        <dbReference type="EMBL" id="KAG8459779.1"/>
    </source>
</evidence>
<gene>
    <name evidence="2" type="ORF">KFE25_014342</name>
</gene>
<evidence type="ECO:0000313" key="3">
    <source>
        <dbReference type="Proteomes" id="UP000751190"/>
    </source>
</evidence>
<organism evidence="2 3">
    <name type="scientific">Diacronema lutheri</name>
    <name type="common">Unicellular marine alga</name>
    <name type="synonym">Monochrysis lutheri</name>
    <dbReference type="NCBI Taxonomy" id="2081491"/>
    <lineage>
        <taxon>Eukaryota</taxon>
        <taxon>Haptista</taxon>
        <taxon>Haptophyta</taxon>
        <taxon>Pavlovophyceae</taxon>
        <taxon>Pavlovales</taxon>
        <taxon>Pavlovaceae</taxon>
        <taxon>Diacronema</taxon>
    </lineage>
</organism>
<feature type="compositionally biased region" description="Pro residues" evidence="1">
    <location>
        <begin position="334"/>
        <end position="343"/>
    </location>
</feature>
<reference evidence="2" key="1">
    <citation type="submission" date="2021-05" db="EMBL/GenBank/DDBJ databases">
        <title>The genome of the haptophyte Pavlova lutheri (Diacronema luteri, Pavlovales) - a model for lipid biosynthesis in eukaryotic algae.</title>
        <authorList>
            <person name="Hulatt C.J."/>
            <person name="Posewitz M.C."/>
        </authorList>
    </citation>
    <scope>NUCLEOTIDE SEQUENCE</scope>
    <source>
        <strain evidence="2">NIVA-4/92</strain>
    </source>
</reference>